<sequence>MATTSTHGFWSGAGPNKNRLLQAIGVENEKQKACYGEEIAKGEIADSLAKTTTNLEKIAEETMSFLRSQDDYESHEAMLLSWRDLLARAYREVPLDALEGQAIGYEETAKKLEEILEKENEIGWELYQLVSIDIRGEKVRPWYFWKRPDHRATWTIFLVYMALNWGVDLKTIATRGDQEIERNFSMDLLQQAVDLKEIDQENKYLGVRYKLLVTGLYHYLEGLIRQ</sequence>
<evidence type="ECO:0000313" key="3">
    <source>
        <dbReference type="Proteomes" id="UP000240883"/>
    </source>
</evidence>
<organism evidence="2 3">
    <name type="scientific">Corynespora cassiicola Philippines</name>
    <dbReference type="NCBI Taxonomy" id="1448308"/>
    <lineage>
        <taxon>Eukaryota</taxon>
        <taxon>Fungi</taxon>
        <taxon>Dikarya</taxon>
        <taxon>Ascomycota</taxon>
        <taxon>Pezizomycotina</taxon>
        <taxon>Dothideomycetes</taxon>
        <taxon>Pleosporomycetidae</taxon>
        <taxon>Pleosporales</taxon>
        <taxon>Corynesporascaceae</taxon>
        <taxon>Corynespora</taxon>
    </lineage>
</organism>
<name>A0A2T2NIH4_CORCC</name>
<proteinExistence type="predicted"/>
<dbReference type="AlphaFoldDB" id="A0A2T2NIH4"/>
<gene>
    <name evidence="2" type="ORF">BS50DRAFT_635696</name>
</gene>
<dbReference type="Proteomes" id="UP000240883">
    <property type="component" value="Unassembled WGS sequence"/>
</dbReference>
<evidence type="ECO:0000256" key="1">
    <source>
        <dbReference type="SAM" id="Coils"/>
    </source>
</evidence>
<protein>
    <submittedName>
        <fullName evidence="2">Uncharacterized protein</fullName>
    </submittedName>
</protein>
<reference evidence="2 3" key="1">
    <citation type="journal article" date="2018" name="Front. Microbiol.">
        <title>Genome-Wide Analysis of Corynespora cassiicola Leaf Fall Disease Putative Effectors.</title>
        <authorList>
            <person name="Lopez D."/>
            <person name="Ribeiro S."/>
            <person name="Label P."/>
            <person name="Fumanal B."/>
            <person name="Venisse J.S."/>
            <person name="Kohler A."/>
            <person name="de Oliveira R.R."/>
            <person name="Labutti K."/>
            <person name="Lipzen A."/>
            <person name="Lail K."/>
            <person name="Bauer D."/>
            <person name="Ohm R.A."/>
            <person name="Barry K.W."/>
            <person name="Spatafora J."/>
            <person name="Grigoriev I.V."/>
            <person name="Martin F.M."/>
            <person name="Pujade-Renaud V."/>
        </authorList>
    </citation>
    <scope>NUCLEOTIDE SEQUENCE [LARGE SCALE GENOMIC DNA]</scope>
    <source>
        <strain evidence="2 3">Philippines</strain>
    </source>
</reference>
<evidence type="ECO:0000313" key="2">
    <source>
        <dbReference type="EMBL" id="PSN64848.1"/>
    </source>
</evidence>
<accession>A0A2T2NIH4</accession>
<keyword evidence="3" id="KW-1185">Reference proteome</keyword>
<keyword evidence="1" id="KW-0175">Coiled coil</keyword>
<feature type="coiled-coil region" evidence="1">
    <location>
        <begin position="95"/>
        <end position="122"/>
    </location>
</feature>
<dbReference type="EMBL" id="KZ678137">
    <property type="protein sequence ID" value="PSN64848.1"/>
    <property type="molecule type" value="Genomic_DNA"/>
</dbReference>